<gene>
    <name evidence="1" type="ORF">ACI8B_180303</name>
</gene>
<organism evidence="1 2">
    <name type="scientific">Acinetobacter proteolyticus</name>
    <dbReference type="NCBI Taxonomy" id="1776741"/>
    <lineage>
        <taxon>Bacteria</taxon>
        <taxon>Pseudomonadati</taxon>
        <taxon>Pseudomonadota</taxon>
        <taxon>Gammaproteobacteria</taxon>
        <taxon>Moraxellales</taxon>
        <taxon>Moraxellaceae</taxon>
        <taxon>Acinetobacter</taxon>
    </lineage>
</organism>
<evidence type="ECO:0000313" key="1">
    <source>
        <dbReference type="EMBL" id="VXA54841.1"/>
    </source>
</evidence>
<accession>A0A653K3N8</accession>
<sequence>MMDRSVEDIHSAMDKDFKSETYTVDESITDTILWLMQHQDIFDSFHFDVHSQELSVTHAAGVDIIRVGMFLNAKYGILVTSI</sequence>
<dbReference type="EMBL" id="CABWKZ010000010">
    <property type="protein sequence ID" value="VXA54841.1"/>
    <property type="molecule type" value="Genomic_DNA"/>
</dbReference>
<dbReference type="Proteomes" id="UP000430404">
    <property type="component" value="Unassembled WGS sequence"/>
</dbReference>
<evidence type="ECO:0000313" key="2">
    <source>
        <dbReference type="Proteomes" id="UP000430404"/>
    </source>
</evidence>
<protein>
    <submittedName>
        <fullName evidence="1">Uncharacterized protein</fullName>
    </submittedName>
</protein>
<reference evidence="1 2" key="1">
    <citation type="submission" date="2019-10" db="EMBL/GenBank/DDBJ databases">
        <authorList>
            <person name="Karimi E."/>
        </authorList>
    </citation>
    <scope>NUCLEOTIDE SEQUENCE [LARGE SCALE GENOMIC DNA]</scope>
    <source>
        <strain evidence="1">Acinetobacter sp. 8BE</strain>
    </source>
</reference>
<dbReference type="AlphaFoldDB" id="A0A653K3N8"/>
<proteinExistence type="predicted"/>
<name>A0A653K3N8_9GAMM</name>